<dbReference type="PANTHER" id="PTHR43047:SF72">
    <property type="entry name" value="OSMOSENSING HISTIDINE PROTEIN KINASE SLN1"/>
    <property type="match status" value="1"/>
</dbReference>
<dbReference type="FunFam" id="3.30.565.10:FF:000006">
    <property type="entry name" value="Sensor histidine kinase WalK"/>
    <property type="match status" value="1"/>
</dbReference>
<evidence type="ECO:0000313" key="10">
    <source>
        <dbReference type="EMBL" id="AUX25473.1"/>
    </source>
</evidence>
<dbReference type="InterPro" id="IPR011006">
    <property type="entry name" value="CheY-like_superfamily"/>
</dbReference>
<dbReference type="InterPro" id="IPR005467">
    <property type="entry name" value="His_kinase_dom"/>
</dbReference>
<dbReference type="Gene3D" id="1.10.287.130">
    <property type="match status" value="1"/>
</dbReference>
<dbReference type="SMART" id="SM00448">
    <property type="entry name" value="REC"/>
    <property type="match status" value="1"/>
</dbReference>
<evidence type="ECO:0000259" key="7">
    <source>
        <dbReference type="PROSITE" id="PS50109"/>
    </source>
</evidence>
<name>A0A4P2Q8T8_SORCE</name>
<dbReference type="InterPro" id="IPR003661">
    <property type="entry name" value="HisK_dim/P_dom"/>
</dbReference>
<proteinExistence type="predicted"/>
<dbReference type="Pfam" id="PF08448">
    <property type="entry name" value="PAS_4"/>
    <property type="match status" value="1"/>
</dbReference>
<keyword evidence="5" id="KW-0418">Kinase</keyword>
<dbReference type="InterPro" id="IPR036097">
    <property type="entry name" value="HisK_dim/P_sf"/>
</dbReference>
<dbReference type="SUPFAM" id="SSF55785">
    <property type="entry name" value="PYP-like sensor domain (PAS domain)"/>
    <property type="match status" value="1"/>
</dbReference>
<dbReference type="CDD" id="cd00082">
    <property type="entry name" value="HisKA"/>
    <property type="match status" value="1"/>
</dbReference>
<protein>
    <recommendedName>
        <fullName evidence="2">histidine kinase</fullName>
        <ecNumber evidence="2">2.7.13.3</ecNumber>
    </recommendedName>
</protein>
<feature type="domain" description="PAS" evidence="9">
    <location>
        <begin position="139"/>
        <end position="190"/>
    </location>
</feature>
<feature type="domain" description="Response regulatory" evidence="8">
    <location>
        <begin position="9"/>
        <end position="127"/>
    </location>
</feature>
<feature type="domain" description="Histidine kinase" evidence="7">
    <location>
        <begin position="262"/>
        <end position="477"/>
    </location>
</feature>
<keyword evidence="3 6" id="KW-0597">Phosphoprotein</keyword>
<dbReference type="SUPFAM" id="SSF52172">
    <property type="entry name" value="CheY-like"/>
    <property type="match status" value="1"/>
</dbReference>
<evidence type="ECO:0000256" key="3">
    <source>
        <dbReference type="ARBA" id="ARBA00022553"/>
    </source>
</evidence>
<dbReference type="InterPro" id="IPR013656">
    <property type="entry name" value="PAS_4"/>
</dbReference>
<dbReference type="PROSITE" id="PS50112">
    <property type="entry name" value="PAS"/>
    <property type="match status" value="1"/>
</dbReference>
<dbReference type="PRINTS" id="PR00344">
    <property type="entry name" value="BCTRLSENSOR"/>
</dbReference>
<dbReference type="CDD" id="cd16922">
    <property type="entry name" value="HATPase_EvgS-ArcB-TorS-like"/>
    <property type="match status" value="1"/>
</dbReference>
<dbReference type="Gene3D" id="3.30.565.10">
    <property type="entry name" value="Histidine kinase-like ATPase, C-terminal domain"/>
    <property type="match status" value="1"/>
</dbReference>
<dbReference type="SMART" id="SM00091">
    <property type="entry name" value="PAS"/>
    <property type="match status" value="1"/>
</dbReference>
<dbReference type="EC" id="2.7.13.3" evidence="2"/>
<dbReference type="RefSeq" id="WP_165373435.1">
    <property type="nucleotide sequence ID" value="NZ_CP012670.1"/>
</dbReference>
<dbReference type="Pfam" id="PF00072">
    <property type="entry name" value="Response_reg"/>
    <property type="match status" value="1"/>
</dbReference>
<evidence type="ECO:0000256" key="5">
    <source>
        <dbReference type="ARBA" id="ARBA00022777"/>
    </source>
</evidence>
<dbReference type="InterPro" id="IPR000014">
    <property type="entry name" value="PAS"/>
</dbReference>
<dbReference type="PROSITE" id="PS50109">
    <property type="entry name" value="HIS_KIN"/>
    <property type="match status" value="1"/>
</dbReference>
<dbReference type="InterPro" id="IPR004358">
    <property type="entry name" value="Sig_transdc_His_kin-like_C"/>
</dbReference>
<keyword evidence="4" id="KW-0808">Transferase</keyword>
<dbReference type="SMART" id="SM00387">
    <property type="entry name" value="HATPase_c"/>
    <property type="match status" value="1"/>
</dbReference>
<dbReference type="EMBL" id="CP012670">
    <property type="protein sequence ID" value="AUX25473.1"/>
    <property type="molecule type" value="Genomic_DNA"/>
</dbReference>
<dbReference type="CDD" id="cd00130">
    <property type="entry name" value="PAS"/>
    <property type="match status" value="1"/>
</dbReference>
<feature type="modified residue" description="4-aspartylphosphate" evidence="6">
    <location>
        <position position="59"/>
    </location>
</feature>
<dbReference type="SUPFAM" id="SSF55874">
    <property type="entry name" value="ATPase domain of HSP90 chaperone/DNA topoisomerase II/histidine kinase"/>
    <property type="match status" value="1"/>
</dbReference>
<evidence type="ECO:0000259" key="8">
    <source>
        <dbReference type="PROSITE" id="PS50110"/>
    </source>
</evidence>
<evidence type="ECO:0000256" key="6">
    <source>
        <dbReference type="PROSITE-ProRule" id="PRU00169"/>
    </source>
</evidence>
<dbReference type="GO" id="GO:0000155">
    <property type="term" value="F:phosphorelay sensor kinase activity"/>
    <property type="evidence" value="ECO:0007669"/>
    <property type="project" value="InterPro"/>
</dbReference>
<dbReference type="Pfam" id="PF00512">
    <property type="entry name" value="HisKA"/>
    <property type="match status" value="1"/>
</dbReference>
<organism evidence="10 11">
    <name type="scientific">Sorangium cellulosum</name>
    <name type="common">Polyangium cellulosum</name>
    <dbReference type="NCBI Taxonomy" id="56"/>
    <lineage>
        <taxon>Bacteria</taxon>
        <taxon>Pseudomonadati</taxon>
        <taxon>Myxococcota</taxon>
        <taxon>Polyangia</taxon>
        <taxon>Polyangiales</taxon>
        <taxon>Polyangiaceae</taxon>
        <taxon>Sorangium</taxon>
    </lineage>
</organism>
<dbReference type="InterPro" id="IPR001789">
    <property type="entry name" value="Sig_transdc_resp-reg_receiver"/>
</dbReference>
<dbReference type="InterPro" id="IPR035965">
    <property type="entry name" value="PAS-like_dom_sf"/>
</dbReference>
<evidence type="ECO:0000256" key="4">
    <source>
        <dbReference type="ARBA" id="ARBA00022679"/>
    </source>
</evidence>
<evidence type="ECO:0000313" key="11">
    <source>
        <dbReference type="Proteomes" id="UP000295781"/>
    </source>
</evidence>
<dbReference type="SUPFAM" id="SSF47384">
    <property type="entry name" value="Homodimeric domain of signal transducing histidine kinase"/>
    <property type="match status" value="1"/>
</dbReference>
<dbReference type="InterPro" id="IPR003594">
    <property type="entry name" value="HATPase_dom"/>
</dbReference>
<dbReference type="Gene3D" id="3.30.450.20">
    <property type="entry name" value="PAS domain"/>
    <property type="match status" value="1"/>
</dbReference>
<evidence type="ECO:0000259" key="9">
    <source>
        <dbReference type="PROSITE" id="PS50112"/>
    </source>
</evidence>
<sequence length="484" mass="53530">MIVRRARRLVWIVDDSRLDAERARRVIACEHDVEVFHDGPAALERLSSSAAPPDAMVLDWIMPGMTGVDVCRFLRSAPAGFQKIGILLLTAHRHVDQIVEGLSAGADDYLAKPYEDEELRARVASLMRWRALLERVEQAEAANRRLLEIAPDPLLVVDAEGRLSFANEQAALALGVPPGALLGRPLAELIPDLPSPGLPSNEPEPLSGEGALPTADIDIRGRVFSPTLRVLPGEGAPSTIISLRDVTERRMLDERRLDFYSIIAHDLRTPLNAMTLRIACMLGDEELERQPSLREGIHKLDERLQSLVVHINDFLELASLEGARHRMERKDVDLVRLIGDTIEDFRPLLDEKGLTFSAPAPRADAVVLGDRKRLAQVLSNLIGNAIKFTPPRGAITARVDVKSRFIEVSLEDTGSGIAPELVPMLFQRYQRADHKVGGSGLGLMIVREIVEAHGGVVGVESHLGRGSRFWFRLPRSRRERSTPP</sequence>
<accession>A0A4P2Q8T8</accession>
<dbReference type="InterPro" id="IPR036890">
    <property type="entry name" value="HATPase_C_sf"/>
</dbReference>
<dbReference type="Gene3D" id="3.40.50.2300">
    <property type="match status" value="1"/>
</dbReference>
<dbReference type="Pfam" id="PF02518">
    <property type="entry name" value="HATPase_c"/>
    <property type="match status" value="1"/>
</dbReference>
<dbReference type="PROSITE" id="PS50110">
    <property type="entry name" value="RESPONSE_REGULATORY"/>
    <property type="match status" value="1"/>
</dbReference>
<dbReference type="Proteomes" id="UP000295781">
    <property type="component" value="Chromosome"/>
</dbReference>
<dbReference type="PANTHER" id="PTHR43047">
    <property type="entry name" value="TWO-COMPONENT HISTIDINE PROTEIN KINASE"/>
    <property type="match status" value="1"/>
</dbReference>
<evidence type="ECO:0000256" key="1">
    <source>
        <dbReference type="ARBA" id="ARBA00000085"/>
    </source>
</evidence>
<gene>
    <name evidence="10" type="ORF">SOCEGT47_060200</name>
</gene>
<evidence type="ECO:0000256" key="2">
    <source>
        <dbReference type="ARBA" id="ARBA00012438"/>
    </source>
</evidence>
<comment type="catalytic activity">
    <reaction evidence="1">
        <text>ATP + protein L-histidine = ADP + protein N-phospho-L-histidine.</text>
        <dbReference type="EC" id="2.7.13.3"/>
    </reaction>
</comment>
<dbReference type="SMART" id="SM00388">
    <property type="entry name" value="HisKA"/>
    <property type="match status" value="1"/>
</dbReference>
<reference evidence="10 11" key="1">
    <citation type="submission" date="2015-09" db="EMBL/GenBank/DDBJ databases">
        <title>Sorangium comparison.</title>
        <authorList>
            <person name="Zaburannyi N."/>
            <person name="Bunk B."/>
            <person name="Overmann J."/>
            <person name="Mueller R."/>
        </authorList>
    </citation>
    <scope>NUCLEOTIDE SEQUENCE [LARGE SCALE GENOMIC DNA]</scope>
    <source>
        <strain evidence="10 11">So ceGT47</strain>
    </source>
</reference>
<dbReference type="AlphaFoldDB" id="A0A4P2Q8T8"/>